<dbReference type="CDD" id="cd01672">
    <property type="entry name" value="TMPK"/>
    <property type="match status" value="1"/>
</dbReference>
<dbReference type="AlphaFoldDB" id="A0A1M6TL48"/>
<dbReference type="RefSeq" id="WP_073457216.1">
    <property type="nucleotide sequence ID" value="NZ_CALGVN010000008.1"/>
</dbReference>
<reference evidence="6 7" key="1">
    <citation type="submission" date="2016-11" db="EMBL/GenBank/DDBJ databases">
        <authorList>
            <person name="Jaros S."/>
            <person name="Januszkiewicz K."/>
            <person name="Wedrychowicz H."/>
        </authorList>
    </citation>
    <scope>NUCLEOTIDE SEQUENCE [LARGE SCALE GENOMIC DNA]</scope>
    <source>
        <strain evidence="6 7">DSM 43832</strain>
    </source>
</reference>
<name>A0A1M6TL48_PSETH</name>
<keyword evidence="6" id="KW-0418">Kinase</keyword>
<evidence type="ECO:0000256" key="1">
    <source>
        <dbReference type="ARBA" id="ARBA00009776"/>
    </source>
</evidence>
<dbReference type="InterPro" id="IPR027417">
    <property type="entry name" value="P-loop_NTPase"/>
</dbReference>
<proteinExistence type="inferred from homology"/>
<dbReference type="PANTHER" id="PTHR10344">
    <property type="entry name" value="THYMIDYLATE KINASE"/>
    <property type="match status" value="1"/>
</dbReference>
<dbReference type="GO" id="GO:0005829">
    <property type="term" value="C:cytosol"/>
    <property type="evidence" value="ECO:0007669"/>
    <property type="project" value="TreeGrafter"/>
</dbReference>
<gene>
    <name evidence="6" type="ORF">SAMN05443637_108108</name>
</gene>
<accession>A0A1M6TL48</accession>
<evidence type="ECO:0000256" key="4">
    <source>
        <dbReference type="ARBA" id="ARBA00022840"/>
    </source>
</evidence>
<keyword evidence="7" id="KW-1185">Reference proteome</keyword>
<dbReference type="NCBIfam" id="NF005923">
    <property type="entry name" value="PRK07933.1"/>
    <property type="match status" value="1"/>
</dbReference>
<keyword evidence="6" id="KW-0808">Transferase</keyword>
<comment type="similarity">
    <text evidence="1">Belongs to the thymidylate kinase family.</text>
</comment>
<dbReference type="GO" id="GO:0006233">
    <property type="term" value="P:dTDP biosynthetic process"/>
    <property type="evidence" value="ECO:0007669"/>
    <property type="project" value="TreeGrafter"/>
</dbReference>
<dbReference type="GO" id="GO:0004798">
    <property type="term" value="F:dTMP kinase activity"/>
    <property type="evidence" value="ECO:0007669"/>
    <property type="project" value="TreeGrafter"/>
</dbReference>
<evidence type="ECO:0000313" key="7">
    <source>
        <dbReference type="Proteomes" id="UP000184363"/>
    </source>
</evidence>
<dbReference type="Proteomes" id="UP000184363">
    <property type="component" value="Unassembled WGS sequence"/>
</dbReference>
<dbReference type="PANTHER" id="PTHR10344:SF4">
    <property type="entry name" value="UMP-CMP KINASE 2, MITOCHONDRIAL"/>
    <property type="match status" value="1"/>
</dbReference>
<dbReference type="GO" id="GO:0006227">
    <property type="term" value="P:dUDP biosynthetic process"/>
    <property type="evidence" value="ECO:0007669"/>
    <property type="project" value="TreeGrafter"/>
</dbReference>
<dbReference type="InterPro" id="IPR039430">
    <property type="entry name" value="Thymidylate_kin-like_dom"/>
</dbReference>
<dbReference type="Pfam" id="PF02223">
    <property type="entry name" value="Thymidylate_kin"/>
    <property type="match status" value="1"/>
</dbReference>
<dbReference type="GO" id="GO:0006235">
    <property type="term" value="P:dTTP biosynthetic process"/>
    <property type="evidence" value="ECO:0007669"/>
    <property type="project" value="TreeGrafter"/>
</dbReference>
<dbReference type="GO" id="GO:0005524">
    <property type="term" value="F:ATP binding"/>
    <property type="evidence" value="ECO:0007669"/>
    <property type="project" value="UniProtKB-KW"/>
</dbReference>
<dbReference type="OrthoDB" id="9774907at2"/>
<evidence type="ECO:0000259" key="5">
    <source>
        <dbReference type="Pfam" id="PF02223"/>
    </source>
</evidence>
<dbReference type="SUPFAM" id="SSF52540">
    <property type="entry name" value="P-loop containing nucleoside triphosphate hydrolases"/>
    <property type="match status" value="1"/>
</dbReference>
<protein>
    <recommendedName>
        <fullName evidence="2">Thymidylate kinase</fullName>
    </recommendedName>
</protein>
<dbReference type="EMBL" id="FRAP01000008">
    <property type="protein sequence ID" value="SHK57640.1"/>
    <property type="molecule type" value="Genomic_DNA"/>
</dbReference>
<sequence>MGRLIVVEGIDGAGKRTLTDRLTAELTARGRSVARFGFPRYGVDEHADLVRAGLYGRLPAVARSVEAMALLYALDRRAAAPELEKALAEHDVVLVDRFTASNAAYGAARLHEAADGRFVAWVAELETELGVPVPDHQLLLSVPGDVAGARAQARESAEPDRARDTYEADRGLQERAATVYRALADTGWRSAWTILDGAAELDVAALASRVGEP</sequence>
<organism evidence="6 7">
    <name type="scientific">Pseudonocardia thermophila</name>
    <dbReference type="NCBI Taxonomy" id="1848"/>
    <lineage>
        <taxon>Bacteria</taxon>
        <taxon>Bacillati</taxon>
        <taxon>Actinomycetota</taxon>
        <taxon>Actinomycetes</taxon>
        <taxon>Pseudonocardiales</taxon>
        <taxon>Pseudonocardiaceae</taxon>
        <taxon>Pseudonocardia</taxon>
    </lineage>
</organism>
<keyword evidence="4" id="KW-0067">ATP-binding</keyword>
<evidence type="ECO:0000313" key="6">
    <source>
        <dbReference type="EMBL" id="SHK57640.1"/>
    </source>
</evidence>
<keyword evidence="3" id="KW-0547">Nucleotide-binding</keyword>
<evidence type="ECO:0000256" key="2">
    <source>
        <dbReference type="ARBA" id="ARBA00017144"/>
    </source>
</evidence>
<dbReference type="STRING" id="1848.SAMN05443637_108108"/>
<feature type="domain" description="Thymidylate kinase-like" evidence="5">
    <location>
        <begin position="7"/>
        <end position="184"/>
    </location>
</feature>
<evidence type="ECO:0000256" key="3">
    <source>
        <dbReference type="ARBA" id="ARBA00022741"/>
    </source>
</evidence>
<dbReference type="Gene3D" id="3.40.50.300">
    <property type="entry name" value="P-loop containing nucleotide triphosphate hydrolases"/>
    <property type="match status" value="1"/>
</dbReference>